<dbReference type="EMBL" id="FUWS01000015">
    <property type="protein sequence ID" value="SKA35815.1"/>
    <property type="molecule type" value="Genomic_DNA"/>
</dbReference>
<gene>
    <name evidence="1" type="ORF">SAMN02745673_04544</name>
</gene>
<accession>A0A1T4T5Q9</accession>
<organism evidence="1 2">
    <name type="scientific">Marinactinospora thermotolerans DSM 45154</name>
    <dbReference type="NCBI Taxonomy" id="1122192"/>
    <lineage>
        <taxon>Bacteria</taxon>
        <taxon>Bacillati</taxon>
        <taxon>Actinomycetota</taxon>
        <taxon>Actinomycetes</taxon>
        <taxon>Streptosporangiales</taxon>
        <taxon>Nocardiopsidaceae</taxon>
        <taxon>Marinactinospora</taxon>
    </lineage>
</organism>
<evidence type="ECO:0000313" key="1">
    <source>
        <dbReference type="EMBL" id="SKA35815.1"/>
    </source>
</evidence>
<reference evidence="1 2" key="1">
    <citation type="submission" date="2017-02" db="EMBL/GenBank/DDBJ databases">
        <authorList>
            <person name="Peterson S.W."/>
        </authorList>
    </citation>
    <scope>NUCLEOTIDE SEQUENCE [LARGE SCALE GENOMIC DNA]</scope>
    <source>
        <strain evidence="1 2">DSM 45154</strain>
    </source>
</reference>
<protein>
    <submittedName>
        <fullName evidence="1">Uncharacterized protein</fullName>
    </submittedName>
</protein>
<dbReference type="Proteomes" id="UP000190637">
    <property type="component" value="Unassembled WGS sequence"/>
</dbReference>
<sequence length="121" mass="13427">MRDQEKRFQEIARTNICGLIANSSVNRLAVTGIAGPDGEPDEAAWTWWKTNRLPARQKQLYRSALSQSVAYVVVGPHPQDPRRPLITLDHARNAIIERAPATGDAVACPASSTPSWWWTPP</sequence>
<dbReference type="RefSeq" id="WP_078763769.1">
    <property type="nucleotide sequence ID" value="NZ_FUWS01000015.1"/>
</dbReference>
<dbReference type="AlphaFoldDB" id="A0A1T4T5Q9"/>
<proteinExistence type="predicted"/>
<name>A0A1T4T5Q9_9ACTN</name>
<dbReference type="OrthoDB" id="1780383at2"/>
<keyword evidence="2" id="KW-1185">Reference proteome</keyword>
<evidence type="ECO:0000313" key="2">
    <source>
        <dbReference type="Proteomes" id="UP000190637"/>
    </source>
</evidence>